<sequence>MAPPARPADRSADRSADRPAEQHAGISKSTPSRVRDASFTACLTCRSKKVKCSGGNPCQYCSKRGLPCQATAPGQRRAYSVTRIQELESRLAEYERSMSASTSPPAQSAAAPPPAHTSSHSHSRPHAPPPHSSHPSLPPPPPPLPPPPPPSRSQQPAQAQAQAQAQSQAQSQPASQCQTPASTTSTGHGLQSRTAQTPTQTAPGAASKSGHTKRNLLSDVDKEPSSRNDSPDSTIFTDVALSSSHTFGSRLENIFNRRSTASSGGPVTPSSTHAAHIAPAHPPRPPGFPVLPSEAEAFQLLDVTMLHLCHIQHHFDTRVFADKLSVFYSARMQYDAQYFKSPWVVEMLLVLAVGKLLVGRFEYEDDEGRMVSEDMPGAEMFKYAHANLPNLSDMLNLGASGVELLALTAMYLQNSGRKEEAYVYISTALRLCLTHGYHMASTKKPLMQSERVHINRLWWTIYMQERRVAAATGHCSSITDEAIEIPLPSSAPGFFHPGALCTTIKIARVTGHIMRVLYGPGLRTEEQFVPNVQEIVRQLYDISKEIPAELGTEYHGVDADVSFRTVATLHLMLYHIVDQLLTRQTIILTIRPILLHVAQIILSGRGFKPDQLKTSPLGKLSRTCTEAARRSLRISLSFLSPNMANTKKVSFGFFDSDALFSVAFILILAAILDSQEPTGPRIAQSPGLDDAMGVMQHIISRGNRHALERTEAVKRIWFKVSEYLASQEAASASTSAVPGAQPALSASAAAVAPPTAPNGMAYDDVQPQQQQQRPQQQPRPPQFQDQQQQGVDTLFNQEAPIHTDLLHDISHLWQVPADLSMGAAGMQQQANSMVLDERSYFSLYVDQDWTFGGEGEADFAELSRQILEWS</sequence>
<feature type="compositionally biased region" description="Low complexity" evidence="3">
    <location>
        <begin position="766"/>
        <end position="788"/>
    </location>
</feature>
<feature type="compositionally biased region" description="Low complexity" evidence="3">
    <location>
        <begin position="152"/>
        <end position="182"/>
    </location>
</feature>
<feature type="compositionally biased region" description="Low complexity" evidence="3">
    <location>
        <begin position="194"/>
        <end position="206"/>
    </location>
</feature>
<dbReference type="InterPro" id="IPR050987">
    <property type="entry name" value="AtrR-like"/>
</dbReference>
<feature type="domain" description="Zn(2)-C6 fungal-type" evidence="4">
    <location>
        <begin position="41"/>
        <end position="68"/>
    </location>
</feature>
<dbReference type="InterPro" id="IPR036864">
    <property type="entry name" value="Zn2-C6_fun-type_DNA-bd_sf"/>
</dbReference>
<feature type="region of interest" description="Disordered" evidence="3">
    <location>
        <begin position="1"/>
        <end position="36"/>
    </location>
</feature>
<keyword evidence="1" id="KW-0479">Metal-binding</keyword>
<dbReference type="InterPro" id="IPR007219">
    <property type="entry name" value="XnlR_reg_dom"/>
</dbReference>
<feature type="compositionally biased region" description="Polar residues" evidence="3">
    <location>
        <begin position="183"/>
        <end position="193"/>
    </location>
</feature>
<feature type="compositionally biased region" description="Polar residues" evidence="3">
    <location>
        <begin position="258"/>
        <end position="272"/>
    </location>
</feature>
<protein>
    <recommendedName>
        <fullName evidence="4">Zn(2)-C6 fungal-type domain-containing protein</fullName>
    </recommendedName>
</protein>
<dbReference type="Gene3D" id="4.10.240.10">
    <property type="entry name" value="Zn(2)-C6 fungal-type DNA-binding domain"/>
    <property type="match status" value="1"/>
</dbReference>
<feature type="compositionally biased region" description="Basic and acidic residues" evidence="3">
    <location>
        <begin position="219"/>
        <end position="230"/>
    </location>
</feature>
<evidence type="ECO:0000256" key="3">
    <source>
        <dbReference type="SAM" id="MobiDB-lite"/>
    </source>
</evidence>
<name>A0A0F4ZDQ4_9PEZI</name>
<organism evidence="5 6">
    <name type="scientific">Thielaviopsis punctulata</name>
    <dbReference type="NCBI Taxonomy" id="72032"/>
    <lineage>
        <taxon>Eukaryota</taxon>
        <taxon>Fungi</taxon>
        <taxon>Dikarya</taxon>
        <taxon>Ascomycota</taxon>
        <taxon>Pezizomycotina</taxon>
        <taxon>Sordariomycetes</taxon>
        <taxon>Hypocreomycetidae</taxon>
        <taxon>Microascales</taxon>
        <taxon>Ceratocystidaceae</taxon>
        <taxon>Thielaviopsis</taxon>
    </lineage>
</organism>
<accession>A0A0F4ZDQ4</accession>
<feature type="region of interest" description="Disordered" evidence="3">
    <location>
        <begin position="92"/>
        <end position="235"/>
    </location>
</feature>
<dbReference type="OrthoDB" id="3266505at2759"/>
<dbReference type="GO" id="GO:0000981">
    <property type="term" value="F:DNA-binding transcription factor activity, RNA polymerase II-specific"/>
    <property type="evidence" value="ECO:0007669"/>
    <property type="project" value="InterPro"/>
</dbReference>
<dbReference type="CDD" id="cd12148">
    <property type="entry name" value="fungal_TF_MHR"/>
    <property type="match status" value="1"/>
</dbReference>
<feature type="compositionally biased region" description="Basic and acidic residues" evidence="3">
    <location>
        <begin position="7"/>
        <end position="21"/>
    </location>
</feature>
<reference evidence="5 6" key="1">
    <citation type="submission" date="2015-03" db="EMBL/GenBank/DDBJ databases">
        <authorList>
            <person name="Radwan O."/>
            <person name="Al-Naeli F.A."/>
            <person name="Rendon G.A."/>
            <person name="Fields C."/>
        </authorList>
    </citation>
    <scope>NUCLEOTIDE SEQUENCE [LARGE SCALE GENOMIC DNA]</scope>
    <source>
        <strain evidence="5">CR-DP1</strain>
    </source>
</reference>
<dbReference type="GO" id="GO:0003677">
    <property type="term" value="F:DNA binding"/>
    <property type="evidence" value="ECO:0007669"/>
    <property type="project" value="InterPro"/>
</dbReference>
<feature type="region of interest" description="Disordered" evidence="3">
    <location>
        <begin position="748"/>
        <end position="788"/>
    </location>
</feature>
<dbReference type="SMART" id="SM00066">
    <property type="entry name" value="GAL4"/>
    <property type="match status" value="1"/>
</dbReference>
<evidence type="ECO:0000256" key="1">
    <source>
        <dbReference type="ARBA" id="ARBA00022723"/>
    </source>
</evidence>
<feature type="region of interest" description="Disordered" evidence="3">
    <location>
        <begin position="258"/>
        <end position="286"/>
    </location>
</feature>
<dbReference type="InterPro" id="IPR001138">
    <property type="entry name" value="Zn2Cys6_DnaBD"/>
</dbReference>
<gene>
    <name evidence="5" type="ORF">TD95_000204</name>
</gene>
<evidence type="ECO:0000313" key="6">
    <source>
        <dbReference type="Proteomes" id="UP000033483"/>
    </source>
</evidence>
<evidence type="ECO:0000259" key="4">
    <source>
        <dbReference type="PROSITE" id="PS50048"/>
    </source>
</evidence>
<dbReference type="PROSITE" id="PS50048">
    <property type="entry name" value="ZN2_CY6_FUNGAL_2"/>
    <property type="match status" value="1"/>
</dbReference>
<dbReference type="SUPFAM" id="SSF101447">
    <property type="entry name" value="Formin homology 2 domain (FH2 domain)"/>
    <property type="match status" value="1"/>
</dbReference>
<dbReference type="SMART" id="SM00906">
    <property type="entry name" value="Fungal_trans"/>
    <property type="match status" value="1"/>
</dbReference>
<dbReference type="AlphaFoldDB" id="A0A0F4ZDQ4"/>
<dbReference type="PROSITE" id="PS00463">
    <property type="entry name" value="ZN2_CY6_FUNGAL_1"/>
    <property type="match status" value="1"/>
</dbReference>
<feature type="compositionally biased region" description="Pro residues" evidence="3">
    <location>
        <begin position="126"/>
        <end position="151"/>
    </location>
</feature>
<dbReference type="CDD" id="cd00067">
    <property type="entry name" value="GAL4"/>
    <property type="match status" value="1"/>
</dbReference>
<dbReference type="EMBL" id="LAEV01001332">
    <property type="protein sequence ID" value="KKA28365.1"/>
    <property type="molecule type" value="Genomic_DNA"/>
</dbReference>
<evidence type="ECO:0000256" key="2">
    <source>
        <dbReference type="ARBA" id="ARBA00023242"/>
    </source>
</evidence>
<dbReference type="GO" id="GO:0008270">
    <property type="term" value="F:zinc ion binding"/>
    <property type="evidence" value="ECO:0007669"/>
    <property type="project" value="InterPro"/>
</dbReference>
<comment type="caution">
    <text evidence="5">The sequence shown here is derived from an EMBL/GenBank/DDBJ whole genome shotgun (WGS) entry which is preliminary data.</text>
</comment>
<dbReference type="PANTHER" id="PTHR46910">
    <property type="entry name" value="TRANSCRIPTION FACTOR PDR1"/>
    <property type="match status" value="1"/>
</dbReference>
<dbReference type="Pfam" id="PF04082">
    <property type="entry name" value="Fungal_trans"/>
    <property type="match status" value="1"/>
</dbReference>
<evidence type="ECO:0000313" key="5">
    <source>
        <dbReference type="EMBL" id="KKA28365.1"/>
    </source>
</evidence>
<dbReference type="Proteomes" id="UP000033483">
    <property type="component" value="Unassembled WGS sequence"/>
</dbReference>
<keyword evidence="2" id="KW-0539">Nucleus</keyword>
<dbReference type="Pfam" id="PF00172">
    <property type="entry name" value="Zn_clus"/>
    <property type="match status" value="1"/>
</dbReference>
<proteinExistence type="predicted"/>
<feature type="compositionally biased region" description="Low complexity" evidence="3">
    <location>
        <begin position="99"/>
        <end position="118"/>
    </location>
</feature>
<keyword evidence="6" id="KW-1185">Reference proteome</keyword>
<dbReference type="PANTHER" id="PTHR46910:SF39">
    <property type="entry name" value="ZN(II)2CYS6 TRANSCRIPTION FACTOR (EUROFUNG)"/>
    <property type="match status" value="1"/>
</dbReference>
<dbReference type="GO" id="GO:0006351">
    <property type="term" value="P:DNA-templated transcription"/>
    <property type="evidence" value="ECO:0007669"/>
    <property type="project" value="InterPro"/>
</dbReference>
<dbReference type="SUPFAM" id="SSF57701">
    <property type="entry name" value="Zn2/Cys6 DNA-binding domain"/>
    <property type="match status" value="1"/>
</dbReference>